<protein>
    <submittedName>
        <fullName evidence="1">1102_t:CDS:1</fullName>
    </submittedName>
</protein>
<comment type="caution">
    <text evidence="1">The sequence shown here is derived from an EMBL/GenBank/DDBJ whole genome shotgun (WGS) entry which is preliminary data.</text>
</comment>
<name>A0A9N9F6P4_9GLOM</name>
<dbReference type="OrthoDB" id="2419903at2759"/>
<keyword evidence="2" id="KW-1185">Reference proteome</keyword>
<sequence length="271" mass="30203">MVQIGCFQVKKLKKLKLKKLWPFRRTKPGTAPETITIMAQPTSTDPFRIFNHNTQSNSQANSDTPTPNITQIPVPTVTVNPLPTVTVNPPPTVVPYNITPPTSVSPRLTTKLDLLSPTDHDYETIYTKFMSHIPAATVKGIFRLAMPDSIVNRHELMKKTIPVPRQTFHGTKHQCDPNRYITSKGEAKPCSNNRCGLCGIIKDGNRCDRSNNSIWSATHASTSLYYTLVGAPIRVMFVLDILTLLPENNATPHVIQDAATIPRFLILFQHA</sequence>
<proteinExistence type="predicted"/>
<dbReference type="Gene3D" id="3.90.228.10">
    <property type="match status" value="1"/>
</dbReference>
<evidence type="ECO:0000313" key="1">
    <source>
        <dbReference type="EMBL" id="CAG8512946.1"/>
    </source>
</evidence>
<reference evidence="1" key="1">
    <citation type="submission" date="2021-06" db="EMBL/GenBank/DDBJ databases">
        <authorList>
            <person name="Kallberg Y."/>
            <person name="Tangrot J."/>
            <person name="Rosling A."/>
        </authorList>
    </citation>
    <scope>NUCLEOTIDE SEQUENCE</scope>
    <source>
        <strain evidence="1">MT106</strain>
    </source>
</reference>
<accession>A0A9N9F6P4</accession>
<dbReference type="EMBL" id="CAJVPL010000593">
    <property type="protein sequence ID" value="CAG8512946.1"/>
    <property type="molecule type" value="Genomic_DNA"/>
</dbReference>
<organism evidence="1 2">
    <name type="scientific">Ambispora gerdemannii</name>
    <dbReference type="NCBI Taxonomy" id="144530"/>
    <lineage>
        <taxon>Eukaryota</taxon>
        <taxon>Fungi</taxon>
        <taxon>Fungi incertae sedis</taxon>
        <taxon>Mucoromycota</taxon>
        <taxon>Glomeromycotina</taxon>
        <taxon>Glomeromycetes</taxon>
        <taxon>Archaeosporales</taxon>
        <taxon>Ambisporaceae</taxon>
        <taxon>Ambispora</taxon>
    </lineage>
</organism>
<dbReference type="AlphaFoldDB" id="A0A9N9F6P4"/>
<gene>
    <name evidence="1" type="ORF">AGERDE_LOCUS4835</name>
</gene>
<dbReference type="Proteomes" id="UP000789831">
    <property type="component" value="Unassembled WGS sequence"/>
</dbReference>
<evidence type="ECO:0000313" key="2">
    <source>
        <dbReference type="Proteomes" id="UP000789831"/>
    </source>
</evidence>